<reference evidence="1 2" key="1">
    <citation type="journal article" date="2024" name="G3 (Bethesda)">
        <title>Genome assembly of Hibiscus sabdariffa L. provides insights into metabolisms of medicinal natural products.</title>
        <authorList>
            <person name="Kim T."/>
        </authorList>
    </citation>
    <scope>NUCLEOTIDE SEQUENCE [LARGE SCALE GENOMIC DNA]</scope>
    <source>
        <strain evidence="1">TK-2024</strain>
        <tissue evidence="1">Old leaves</tissue>
    </source>
</reference>
<dbReference type="EMBL" id="JBBPBN010000001">
    <property type="protein sequence ID" value="KAK9046268.1"/>
    <property type="molecule type" value="Genomic_DNA"/>
</dbReference>
<evidence type="ECO:0000313" key="2">
    <source>
        <dbReference type="Proteomes" id="UP001396334"/>
    </source>
</evidence>
<evidence type="ECO:0000313" key="1">
    <source>
        <dbReference type="EMBL" id="KAK9046268.1"/>
    </source>
</evidence>
<sequence length="87" mass="9917">MCQHNIVYAIQGMLGLVDMSDWNFFCCWHLCEDMEALGFNPARVKWLNFQEGIKLYIASPEYKDVVLSLEVSHAPRDIVGDLVVDPA</sequence>
<accession>A0ABR2U9R8</accession>
<proteinExistence type="predicted"/>
<protein>
    <submittedName>
        <fullName evidence="1">Uncharacterized protein</fullName>
    </submittedName>
</protein>
<name>A0ABR2U9R8_9ROSI</name>
<organism evidence="1 2">
    <name type="scientific">Hibiscus sabdariffa</name>
    <name type="common">roselle</name>
    <dbReference type="NCBI Taxonomy" id="183260"/>
    <lineage>
        <taxon>Eukaryota</taxon>
        <taxon>Viridiplantae</taxon>
        <taxon>Streptophyta</taxon>
        <taxon>Embryophyta</taxon>
        <taxon>Tracheophyta</taxon>
        <taxon>Spermatophyta</taxon>
        <taxon>Magnoliopsida</taxon>
        <taxon>eudicotyledons</taxon>
        <taxon>Gunneridae</taxon>
        <taxon>Pentapetalae</taxon>
        <taxon>rosids</taxon>
        <taxon>malvids</taxon>
        <taxon>Malvales</taxon>
        <taxon>Malvaceae</taxon>
        <taxon>Malvoideae</taxon>
        <taxon>Hibiscus</taxon>
    </lineage>
</organism>
<dbReference type="Proteomes" id="UP001396334">
    <property type="component" value="Unassembled WGS sequence"/>
</dbReference>
<keyword evidence="2" id="KW-1185">Reference proteome</keyword>
<comment type="caution">
    <text evidence="1">The sequence shown here is derived from an EMBL/GenBank/DDBJ whole genome shotgun (WGS) entry which is preliminary data.</text>
</comment>
<gene>
    <name evidence="1" type="ORF">V6N11_052160</name>
</gene>